<accession>A0ABU5RRF5</accession>
<dbReference type="EMBL" id="JAYGHX010000002">
    <property type="protein sequence ID" value="MEA5390356.1"/>
    <property type="molecule type" value="Genomic_DNA"/>
</dbReference>
<dbReference type="InterPro" id="IPR005134">
    <property type="entry name" value="UPF0114"/>
</dbReference>
<proteinExistence type="predicted"/>
<name>A0ABU5RRF5_9CYAN</name>
<gene>
    <name evidence="2" type="ORF">VB738_03680</name>
</gene>
<keyword evidence="1" id="KW-0812">Transmembrane</keyword>
<keyword evidence="3" id="KW-1185">Reference proteome</keyword>
<organism evidence="2 3">
    <name type="scientific">Cyanobium gracile UHCC 0139</name>
    <dbReference type="NCBI Taxonomy" id="3110308"/>
    <lineage>
        <taxon>Bacteria</taxon>
        <taxon>Bacillati</taxon>
        <taxon>Cyanobacteriota</taxon>
        <taxon>Cyanophyceae</taxon>
        <taxon>Synechococcales</taxon>
        <taxon>Prochlorococcaceae</taxon>
        <taxon>Cyanobium</taxon>
    </lineage>
</organism>
<reference evidence="2 3" key="1">
    <citation type="submission" date="2023-12" db="EMBL/GenBank/DDBJ databases">
        <title>Baltic Sea Cyanobacteria.</title>
        <authorList>
            <person name="Delbaje E."/>
            <person name="Fewer D.P."/>
            <person name="Shishido T.K."/>
        </authorList>
    </citation>
    <scope>NUCLEOTIDE SEQUENCE [LARGE SCALE GENOMIC DNA]</scope>
    <source>
        <strain evidence="2 3">UHCC 0139</strain>
    </source>
</reference>
<dbReference type="PANTHER" id="PTHR31721">
    <property type="entry name" value="OS06G0710300 PROTEIN"/>
    <property type="match status" value="1"/>
</dbReference>
<feature type="transmembrane region" description="Helical" evidence="1">
    <location>
        <begin position="21"/>
        <end position="50"/>
    </location>
</feature>
<feature type="transmembrane region" description="Helical" evidence="1">
    <location>
        <begin position="128"/>
        <end position="149"/>
    </location>
</feature>
<dbReference type="Proteomes" id="UP001304461">
    <property type="component" value="Unassembled WGS sequence"/>
</dbReference>
<protein>
    <submittedName>
        <fullName evidence="2">YqhA family protein</fullName>
    </submittedName>
</protein>
<keyword evidence="1" id="KW-0472">Membrane</keyword>
<dbReference type="PANTHER" id="PTHR31721:SF4">
    <property type="entry name" value="OS06G0710300 PROTEIN"/>
    <property type="match status" value="1"/>
</dbReference>
<evidence type="ECO:0000256" key="1">
    <source>
        <dbReference type="SAM" id="Phobius"/>
    </source>
</evidence>
<comment type="caution">
    <text evidence="2">The sequence shown here is derived from an EMBL/GenBank/DDBJ whole genome shotgun (WGS) entry which is preliminary data.</text>
</comment>
<sequence length="182" mass="19720">MASALKGRLKRMEQRFERVLWRLRLIAILPVIMSLVSTVVSFVLGTVEIAKALAGLGHVDQLDKTFVAELLGAIVSGIDLYLIGIALLIFGYGVYELLISPIEAAREHDQGGGGLLDIRNLDQLKEKLVKVLVVALIVSAFKAMLTLPIKDGPSLAFFSLSVLLLALSGYLVTGNADKVLHR</sequence>
<evidence type="ECO:0000313" key="2">
    <source>
        <dbReference type="EMBL" id="MEA5390356.1"/>
    </source>
</evidence>
<dbReference type="Pfam" id="PF03350">
    <property type="entry name" value="UPF0114"/>
    <property type="match status" value="1"/>
</dbReference>
<feature type="transmembrane region" description="Helical" evidence="1">
    <location>
        <begin position="155"/>
        <end position="173"/>
    </location>
</feature>
<dbReference type="RefSeq" id="WP_323304464.1">
    <property type="nucleotide sequence ID" value="NZ_JAYGHX010000002.1"/>
</dbReference>
<keyword evidence="1" id="KW-1133">Transmembrane helix</keyword>
<dbReference type="PIRSF" id="PIRSF026509">
    <property type="entry name" value="UCP026509"/>
    <property type="match status" value="1"/>
</dbReference>
<feature type="transmembrane region" description="Helical" evidence="1">
    <location>
        <begin position="70"/>
        <end position="95"/>
    </location>
</feature>
<evidence type="ECO:0000313" key="3">
    <source>
        <dbReference type="Proteomes" id="UP001304461"/>
    </source>
</evidence>